<sequence>MILFILKIIRINYKKFINFNKNILFLNSLKNKLIKKLYIKIRIELKTNKNLFL</sequence>
<keyword evidence="2" id="KW-1185">Reference proteome</keyword>
<evidence type="ECO:0000313" key="1">
    <source>
        <dbReference type="EMBL" id="WAN63683.1"/>
    </source>
</evidence>
<dbReference type="Proteomes" id="UP001164727">
    <property type="component" value="Chromosome"/>
</dbReference>
<proteinExistence type="predicted"/>
<gene>
    <name evidence="1" type="ORF">RS022_08960</name>
</gene>
<organism evidence="1 2">
    <name type="scientific">Candidatus Phytoplasma rubi</name>
    <dbReference type="NCBI Taxonomy" id="399025"/>
    <lineage>
        <taxon>Bacteria</taxon>
        <taxon>Bacillati</taxon>
        <taxon>Mycoplasmatota</taxon>
        <taxon>Mollicutes</taxon>
        <taxon>Acholeplasmatales</taxon>
        <taxon>Acholeplasmataceae</taxon>
        <taxon>Candidatus Phytoplasma</taxon>
        <taxon>16SrV (Elm yellows group)</taxon>
    </lineage>
</organism>
<reference evidence="1 2" key="1">
    <citation type="journal article" date="2023" name="Microbiol. Resour. Announc.">
        <title>Complete Genome of 'Candidatus Phytoplasma rubi' RS, a Phytopathogenic Bacterium Associated with Rubus Stunt Disease.</title>
        <authorList>
            <person name="Duckeck D."/>
            <person name="Zubert C."/>
            <person name="Bohm J.W."/>
            <person name="Carminati G."/>
            <person name="Schneider B."/>
            <person name="Kube M."/>
        </authorList>
    </citation>
    <scope>NUCLEOTIDE SEQUENCE [LARGE SCALE GENOMIC DNA]</scope>
    <source>
        <strain evidence="1 2">RS</strain>
    </source>
</reference>
<dbReference type="EMBL" id="CP114006">
    <property type="protein sequence ID" value="WAN63683.1"/>
    <property type="molecule type" value="Genomic_DNA"/>
</dbReference>
<evidence type="ECO:0000313" key="2">
    <source>
        <dbReference type="Proteomes" id="UP001164727"/>
    </source>
</evidence>
<protein>
    <submittedName>
        <fullName evidence="1">Uncharacterized protein</fullName>
    </submittedName>
</protein>
<name>A0ABY7BSZ0_9MOLU</name>
<accession>A0ABY7BSZ0</accession>